<dbReference type="Proteomes" id="UP000032414">
    <property type="component" value="Chromosome I"/>
</dbReference>
<dbReference type="PIRSF" id="PIRSF000193">
    <property type="entry name" value="Pyrrol-5-carb_rd"/>
    <property type="match status" value="1"/>
</dbReference>
<reference evidence="10 12" key="3">
    <citation type="submission" date="2016-10" db="EMBL/GenBank/DDBJ databases">
        <authorList>
            <person name="Varghese N."/>
            <person name="Submissions S."/>
        </authorList>
    </citation>
    <scope>NUCLEOTIDE SEQUENCE [LARGE SCALE GENOMIC DNA]</scope>
    <source>
        <strain evidence="10 12">ATCC 33218</strain>
    </source>
</reference>
<comment type="catalytic activity">
    <reaction evidence="4">
        <text>L-proline + NAD(+) = (S)-1-pyrroline-5-carboxylate + NADH + 2 H(+)</text>
        <dbReference type="Rhea" id="RHEA:14105"/>
        <dbReference type="ChEBI" id="CHEBI:15378"/>
        <dbReference type="ChEBI" id="CHEBI:17388"/>
        <dbReference type="ChEBI" id="CHEBI:57540"/>
        <dbReference type="ChEBI" id="CHEBI:57945"/>
        <dbReference type="ChEBI" id="CHEBI:60039"/>
        <dbReference type="EC" id="1.5.1.2"/>
    </reaction>
</comment>
<comment type="function">
    <text evidence="4">Catalyzes the reduction of 1-pyrroline-5-carboxylate (PCA) to L-proline.</text>
</comment>
<dbReference type="Gene3D" id="3.40.50.720">
    <property type="entry name" value="NAD(P)-binding Rossmann-like Domain"/>
    <property type="match status" value="1"/>
</dbReference>
<dbReference type="UniPathway" id="UPA00098">
    <property type="reaction ID" value="UER00361"/>
</dbReference>
<evidence type="ECO:0000313" key="10">
    <source>
        <dbReference type="EMBL" id="SCY66527.1"/>
    </source>
</evidence>
<dbReference type="KEGG" id="tmc:LMI_2646"/>
<proteinExistence type="inferred from homology"/>
<organism evidence="9 11">
    <name type="scientific">Legionella micdadei</name>
    <name type="common">Tatlockia micdadei</name>
    <dbReference type="NCBI Taxonomy" id="451"/>
    <lineage>
        <taxon>Bacteria</taxon>
        <taxon>Pseudomonadati</taxon>
        <taxon>Pseudomonadota</taxon>
        <taxon>Gammaproteobacteria</taxon>
        <taxon>Legionellales</taxon>
        <taxon>Legionellaceae</taxon>
        <taxon>Legionella</taxon>
    </lineage>
</organism>
<keyword evidence="2 4" id="KW-0521">NADP</keyword>
<evidence type="ECO:0000259" key="7">
    <source>
        <dbReference type="Pfam" id="PF03807"/>
    </source>
</evidence>
<evidence type="ECO:0000256" key="2">
    <source>
        <dbReference type="ARBA" id="ARBA00022857"/>
    </source>
</evidence>
<dbReference type="PANTHER" id="PTHR11645:SF0">
    <property type="entry name" value="PYRROLINE-5-CARBOXYLATE REDUCTASE 3"/>
    <property type="match status" value="1"/>
</dbReference>
<dbReference type="SUPFAM" id="SSF51735">
    <property type="entry name" value="NAD(P)-binding Rossmann-fold domains"/>
    <property type="match status" value="1"/>
</dbReference>
<evidence type="ECO:0000313" key="9">
    <source>
        <dbReference type="EMBL" id="CEG61902.1"/>
    </source>
</evidence>
<dbReference type="SUPFAM" id="SSF48179">
    <property type="entry name" value="6-phosphogluconate dehydrogenase C-terminal domain-like"/>
    <property type="match status" value="1"/>
</dbReference>
<accession>A0A098GIS6</accession>
<reference evidence="9" key="2">
    <citation type="submission" date="2014-09" db="EMBL/GenBank/DDBJ databases">
        <authorList>
            <person name="GOMEZ-VALERO Laura"/>
        </authorList>
    </citation>
    <scope>NUCLEOTIDE SEQUENCE</scope>
    <source>
        <strain evidence="9">ATCC33218</strain>
    </source>
</reference>
<dbReference type="HOGENOM" id="CLU_042344_0_1_6"/>
<gene>
    <name evidence="4 9" type="primary">proC</name>
    <name evidence="9" type="ORF">LMI_2646</name>
    <name evidence="10" type="ORF">SAMN02982997_02414</name>
</gene>
<feature type="binding site" evidence="6">
    <location>
        <position position="50"/>
    </location>
    <ligand>
        <name>NADPH</name>
        <dbReference type="ChEBI" id="CHEBI:57783"/>
    </ligand>
</feature>
<dbReference type="EMBL" id="LN614830">
    <property type="protein sequence ID" value="CEG61902.1"/>
    <property type="molecule type" value="Genomic_DNA"/>
</dbReference>
<keyword evidence="4" id="KW-0963">Cytoplasm</keyword>
<feature type="domain" description="Pyrroline-5-carboxylate reductase dimerisation" evidence="8">
    <location>
        <begin position="156"/>
        <end position="260"/>
    </location>
</feature>
<name>A0A098GIS6_LEGMI</name>
<evidence type="ECO:0000259" key="8">
    <source>
        <dbReference type="Pfam" id="PF14748"/>
    </source>
</evidence>
<keyword evidence="4" id="KW-0028">Amino-acid biosynthesis</keyword>
<comment type="catalytic activity">
    <reaction evidence="4">
        <text>L-proline + NADP(+) = (S)-1-pyrroline-5-carboxylate + NADPH + 2 H(+)</text>
        <dbReference type="Rhea" id="RHEA:14109"/>
        <dbReference type="ChEBI" id="CHEBI:15378"/>
        <dbReference type="ChEBI" id="CHEBI:17388"/>
        <dbReference type="ChEBI" id="CHEBI:57783"/>
        <dbReference type="ChEBI" id="CHEBI:58349"/>
        <dbReference type="ChEBI" id="CHEBI:60039"/>
        <dbReference type="EC" id="1.5.1.2"/>
    </reaction>
</comment>
<dbReference type="GO" id="GO:0005737">
    <property type="term" value="C:cytoplasm"/>
    <property type="evidence" value="ECO:0007669"/>
    <property type="project" value="UniProtKB-SubCell"/>
</dbReference>
<dbReference type="InterPro" id="IPR008927">
    <property type="entry name" value="6-PGluconate_DH-like_C_sf"/>
</dbReference>
<dbReference type="HAMAP" id="MF_01925">
    <property type="entry name" value="P5C_reductase"/>
    <property type="match status" value="1"/>
</dbReference>
<dbReference type="PANTHER" id="PTHR11645">
    <property type="entry name" value="PYRROLINE-5-CARBOXYLATE REDUCTASE"/>
    <property type="match status" value="1"/>
</dbReference>
<evidence type="ECO:0000313" key="12">
    <source>
        <dbReference type="Proteomes" id="UP000182998"/>
    </source>
</evidence>
<comment type="pathway">
    <text evidence="4">Amino-acid biosynthesis; L-proline biosynthesis; L-proline from L-glutamate 5-semialdehyde: step 1/1.</text>
</comment>
<keyword evidence="4" id="KW-0641">Proline biosynthesis</keyword>
<dbReference type="InterPro" id="IPR000304">
    <property type="entry name" value="Pyrroline-COOH_reductase"/>
</dbReference>
<dbReference type="OrthoDB" id="9805754at2"/>
<keyword evidence="12" id="KW-1185">Reference proteome</keyword>
<evidence type="ECO:0000256" key="4">
    <source>
        <dbReference type="HAMAP-Rule" id="MF_01925"/>
    </source>
</evidence>
<dbReference type="InterPro" id="IPR028939">
    <property type="entry name" value="P5C_Rdtase_cat_N"/>
</dbReference>
<dbReference type="Proteomes" id="UP000182998">
    <property type="component" value="Unassembled WGS sequence"/>
</dbReference>
<dbReference type="GO" id="GO:0055129">
    <property type="term" value="P:L-proline biosynthetic process"/>
    <property type="evidence" value="ECO:0007669"/>
    <property type="project" value="UniProtKB-UniRule"/>
</dbReference>
<dbReference type="NCBIfam" id="TIGR00112">
    <property type="entry name" value="proC"/>
    <property type="match status" value="1"/>
</dbReference>
<dbReference type="EMBL" id="FMVN01000013">
    <property type="protein sequence ID" value="SCY66527.1"/>
    <property type="molecule type" value="Genomic_DNA"/>
</dbReference>
<feature type="binding site" evidence="6">
    <location>
        <begin position="63"/>
        <end position="66"/>
    </location>
    <ligand>
        <name>NADP(+)</name>
        <dbReference type="ChEBI" id="CHEBI:58349"/>
    </ligand>
</feature>
<dbReference type="Pfam" id="PF14748">
    <property type="entry name" value="P5CR_dimer"/>
    <property type="match status" value="1"/>
</dbReference>
<dbReference type="Pfam" id="PF03807">
    <property type="entry name" value="F420_oxidored"/>
    <property type="match status" value="1"/>
</dbReference>
<dbReference type="EC" id="1.5.1.2" evidence="4 5"/>
<reference evidence="11" key="1">
    <citation type="submission" date="2014-09" db="EMBL/GenBank/DDBJ databases">
        <authorList>
            <person name="Gomez-Valero L."/>
        </authorList>
    </citation>
    <scope>NUCLEOTIDE SEQUENCE [LARGE SCALE GENOMIC DNA]</scope>
    <source>
        <strain evidence="11">ATCC33218</strain>
    </source>
</reference>
<dbReference type="FunFam" id="1.10.3730.10:FF:000001">
    <property type="entry name" value="Pyrroline-5-carboxylate reductase"/>
    <property type="match status" value="1"/>
</dbReference>
<dbReference type="RefSeq" id="WP_045100064.1">
    <property type="nucleotide sequence ID" value="NZ_CP020614.1"/>
</dbReference>
<evidence type="ECO:0000256" key="1">
    <source>
        <dbReference type="ARBA" id="ARBA00005525"/>
    </source>
</evidence>
<dbReference type="GO" id="GO:0004735">
    <property type="term" value="F:pyrroline-5-carboxylate reductase activity"/>
    <property type="evidence" value="ECO:0007669"/>
    <property type="project" value="UniProtKB-UniRule"/>
</dbReference>
<evidence type="ECO:0000256" key="5">
    <source>
        <dbReference type="NCBIfam" id="TIGR00112"/>
    </source>
</evidence>
<evidence type="ECO:0000313" key="11">
    <source>
        <dbReference type="Proteomes" id="UP000032414"/>
    </source>
</evidence>
<dbReference type="PATRIC" id="fig|451.8.peg.2615"/>
<dbReference type="STRING" id="451.B6N58_02970"/>
<evidence type="ECO:0000256" key="6">
    <source>
        <dbReference type="PIRSR" id="PIRSR000193-1"/>
    </source>
</evidence>
<keyword evidence="3 4" id="KW-0560">Oxidoreductase</keyword>
<dbReference type="AlphaFoldDB" id="A0A098GIS6"/>
<dbReference type="InterPro" id="IPR036291">
    <property type="entry name" value="NAD(P)-bd_dom_sf"/>
</dbReference>
<dbReference type="Gene3D" id="1.10.3730.10">
    <property type="entry name" value="ProC C-terminal domain-like"/>
    <property type="match status" value="1"/>
</dbReference>
<feature type="domain" description="Pyrroline-5-carboxylate reductase catalytic N-terminal" evidence="7">
    <location>
        <begin position="3"/>
        <end position="92"/>
    </location>
</feature>
<feature type="binding site" evidence="6">
    <location>
        <begin position="6"/>
        <end position="11"/>
    </location>
    <ligand>
        <name>NADP(+)</name>
        <dbReference type="ChEBI" id="CHEBI:58349"/>
    </ligand>
</feature>
<dbReference type="InterPro" id="IPR029036">
    <property type="entry name" value="P5CR_dimer"/>
</dbReference>
<protein>
    <recommendedName>
        <fullName evidence="4 5">Pyrroline-5-carboxylate reductase</fullName>
        <shortName evidence="4">P5C reductase</shortName>
        <shortName evidence="4">P5CR</shortName>
        <ecNumber evidence="4 5">1.5.1.2</ecNumber>
    </recommendedName>
    <alternativeName>
        <fullName evidence="4">PCA reductase</fullName>
    </alternativeName>
</protein>
<comment type="subcellular location">
    <subcellularLocation>
        <location evidence="4">Cytoplasm</location>
    </subcellularLocation>
</comment>
<evidence type="ECO:0000256" key="3">
    <source>
        <dbReference type="ARBA" id="ARBA00023002"/>
    </source>
</evidence>
<sequence>MNIHFIGFGNMAKAIAHSLCSQGKTYQITAASPSLREGKTPEGILTHPDNSVGVKNADLVILAVKPVQMATVLNEIREDLPKHCLLISVAAGLSLAWLEQHCRQGQPIIRSMPNIAITIGKGATPLIANQFVSQEQKRIAEELFNSSGIISWTSEEKDIDAFTALSGSGPAYVFFFLESMIDAAKQLGLTEEIAKTFTLQTVIGALGLVSGSNLEIKELRKKVTSPAGTTAAAIDILEQHGFAELLFKAMEAAYERAKQLGSSPML</sequence>
<comment type="similarity">
    <text evidence="1 4">Belongs to the pyrroline-5-carboxylate reductase family.</text>
</comment>